<evidence type="ECO:0000313" key="4">
    <source>
        <dbReference type="EMBL" id="KAK8882198.1"/>
    </source>
</evidence>
<keyword evidence="5" id="KW-1185">Reference proteome</keyword>
<dbReference type="EMBL" id="JAPFFF010000009">
    <property type="protein sequence ID" value="KAK8882198.1"/>
    <property type="molecule type" value="Genomic_DNA"/>
</dbReference>
<accession>A0ABR2JUP5</accession>
<comment type="caution">
    <text evidence="4">The sequence shown here is derived from an EMBL/GenBank/DDBJ whole genome shotgun (WGS) entry which is preliminary data.</text>
</comment>
<sequence length="510" mass="60386">MEYDFSYDESKNQSINTNIPNNNSCSEAKNQLENINMPSNYSPHWNEPISINNFDFISSNVNVNVKFICVAGFPVDNNCYLIELTDSKSNKFNFILIKSDKSNTLELFANDIKQKIESSRILPSKNDKKIICIPIFDILIMKDNNHFFFHLGENGIKLRKKNIYQDITSYLDSDKNKEDENPDLIKFSSSFYFFLYKINENNKTIEYLYGECQKPVIDSTKESVIIQYRRSPRFEKMIFSCQEKRKSKIQFYSKFFVIIDRSFLFDTFNYWHDNNKGIEFDYNRLVQKDGMPFADAQQILMDPILDIQDFLDLYAESEQINDFARKSNYLYKSYVSNFKSFNLDQAKILFSIFCLYGLLHAKYILTPPGQSKMLELYSYNSFPKCPRSKCNGIRCLPYGITERPCSQYVKMYCPKCENVYNYTKNNLDGAFFGPTYVHLLIRKFPKIKEFDESPKDQNVSKEEEEEEEEKEEKEEEEKEKEKEEEEEEERFSMFGIPLINQEELKELNQC</sequence>
<organism evidence="4 5">
    <name type="scientific">Tritrichomonas musculus</name>
    <dbReference type="NCBI Taxonomy" id="1915356"/>
    <lineage>
        <taxon>Eukaryota</taxon>
        <taxon>Metamonada</taxon>
        <taxon>Parabasalia</taxon>
        <taxon>Tritrichomonadida</taxon>
        <taxon>Tritrichomonadidae</taxon>
        <taxon>Tritrichomonas</taxon>
    </lineage>
</organism>
<dbReference type="InterPro" id="IPR035991">
    <property type="entry name" value="Casein_kinase_II_beta-like"/>
</dbReference>
<evidence type="ECO:0000256" key="3">
    <source>
        <dbReference type="SAM" id="MobiDB-lite"/>
    </source>
</evidence>
<protein>
    <recommendedName>
        <fullName evidence="2">Casein kinase II subunit beta</fullName>
        <shortName evidence="2">CK II beta</shortName>
    </recommendedName>
</protein>
<feature type="region of interest" description="Disordered" evidence="3">
    <location>
        <begin position="452"/>
        <end position="497"/>
    </location>
</feature>
<dbReference type="SMART" id="SM01085">
    <property type="entry name" value="CK_II_beta"/>
    <property type="match status" value="1"/>
</dbReference>
<reference evidence="4 5" key="1">
    <citation type="submission" date="2024-04" db="EMBL/GenBank/DDBJ databases">
        <title>Tritrichomonas musculus Genome.</title>
        <authorList>
            <person name="Alves-Ferreira E."/>
            <person name="Grigg M."/>
            <person name="Lorenzi H."/>
            <person name="Galac M."/>
        </authorList>
    </citation>
    <scope>NUCLEOTIDE SEQUENCE [LARGE SCALE GENOMIC DNA]</scope>
    <source>
        <strain evidence="4 5">EAF2021</strain>
    </source>
</reference>
<feature type="region of interest" description="Disordered" evidence="3">
    <location>
        <begin position="1"/>
        <end position="22"/>
    </location>
</feature>
<dbReference type="Gene3D" id="2.20.25.20">
    <property type="match status" value="1"/>
</dbReference>
<evidence type="ECO:0000256" key="1">
    <source>
        <dbReference type="ARBA" id="ARBA00006941"/>
    </source>
</evidence>
<dbReference type="Gene3D" id="1.10.1820.10">
    <property type="entry name" value="protein kinase ck2 holoenzyme, chain C, domain 1"/>
    <property type="match status" value="1"/>
</dbReference>
<gene>
    <name evidence="4" type="ORF">M9Y10_044839</name>
</gene>
<evidence type="ECO:0000313" key="5">
    <source>
        <dbReference type="Proteomes" id="UP001470230"/>
    </source>
</evidence>
<dbReference type="Pfam" id="PF01214">
    <property type="entry name" value="CK_II_beta"/>
    <property type="match status" value="1"/>
</dbReference>
<dbReference type="InterPro" id="IPR016149">
    <property type="entry name" value="Casein_kin_II_reg-sub_N"/>
</dbReference>
<comment type="similarity">
    <text evidence="1 2">Belongs to the casein kinase 2 subunit beta family.</text>
</comment>
<dbReference type="SUPFAM" id="SSF57798">
    <property type="entry name" value="Casein kinase II beta subunit"/>
    <property type="match status" value="1"/>
</dbReference>
<evidence type="ECO:0000256" key="2">
    <source>
        <dbReference type="RuleBase" id="RU361268"/>
    </source>
</evidence>
<name>A0ABR2JUP5_9EUKA</name>
<dbReference type="PANTHER" id="PTHR11740">
    <property type="entry name" value="CASEIN KINASE II SUBUNIT BETA"/>
    <property type="match status" value="1"/>
</dbReference>
<proteinExistence type="inferred from homology"/>
<dbReference type="Proteomes" id="UP001470230">
    <property type="component" value="Unassembled WGS sequence"/>
</dbReference>
<comment type="subunit">
    <text evidence="2">Tetramer of two alpha and two beta subunits.</text>
</comment>
<feature type="compositionally biased region" description="Acidic residues" evidence="3">
    <location>
        <begin position="462"/>
        <end position="489"/>
    </location>
</feature>
<feature type="compositionally biased region" description="Basic and acidic residues" evidence="3">
    <location>
        <begin position="452"/>
        <end position="461"/>
    </location>
</feature>
<dbReference type="InterPro" id="IPR000704">
    <property type="entry name" value="Casein_kinase_II_reg-sub"/>
</dbReference>
<dbReference type="PANTHER" id="PTHR11740:SF0">
    <property type="entry name" value="CASEIN KINASE II SUBUNIT BETA"/>
    <property type="match status" value="1"/>
</dbReference>
<feature type="compositionally biased region" description="Low complexity" evidence="3">
    <location>
        <begin position="12"/>
        <end position="22"/>
    </location>
</feature>